<evidence type="ECO:0000259" key="2">
    <source>
        <dbReference type="Pfam" id="PF00534"/>
    </source>
</evidence>
<dbReference type="EMBL" id="CP009888">
    <property type="protein sequence ID" value="AIY64603.1"/>
    <property type="molecule type" value="Genomic_DNA"/>
</dbReference>
<dbReference type="STRING" id="1348114.OM33_05150"/>
<keyword evidence="1" id="KW-0808">Transferase</keyword>
<proteinExistence type="predicted"/>
<reference evidence="3 4" key="1">
    <citation type="submission" date="2014-11" db="EMBL/GenBank/DDBJ databases">
        <title>Complete Genome Sequence of Pseudoalteromonas sp. Strain OCN003 Isolated from Kaneohe Bay, Oahu, Hawaii.</title>
        <authorList>
            <person name="Beurmann S."/>
            <person name="Videau P."/>
            <person name="Ushijima B."/>
            <person name="Smith A.M."/>
            <person name="Aeby G.S."/>
            <person name="Callahan S.M."/>
            <person name="Belcaid M."/>
        </authorList>
    </citation>
    <scope>NUCLEOTIDE SEQUENCE [LARGE SCALE GENOMIC DNA]</scope>
    <source>
        <strain evidence="3 4">OCN003</strain>
    </source>
</reference>
<evidence type="ECO:0000313" key="3">
    <source>
        <dbReference type="EMBL" id="AIY64603.1"/>
    </source>
</evidence>
<feature type="domain" description="Glycosyl transferase family 1" evidence="2">
    <location>
        <begin position="178"/>
        <end position="327"/>
    </location>
</feature>
<evidence type="ECO:0000256" key="1">
    <source>
        <dbReference type="ARBA" id="ARBA00022679"/>
    </source>
</evidence>
<sequence length="352" mass="40036">MKKVLVLHAQVPFVRGGAELLVEGLVSAINNKLEGVEAELVMLPYKWYPEEQIISDLMAWRCLDLSETNGKKIDLVIGTKFPTYATKHENKVTWLVHQHRYFYDLEGTEYDKPILSKSEIETRNQVRSLDTKFINESKKIFTIAHTVSDRLMKFNKTEGEVLFPPSMMADLIYPGEYKDYILCVARVNPMKRQDLLIEALRHTKSGVKVKIVGKGEAGYEVKLKDLIDKYDLHERVELVGFVSEDDLLSLYANCRAVYYGPVDEDYGYATIEGFLAKKPVITVKDSGEVARIVSEVDGGWVTKPTSRAIANILDEVVNTPIEELETKVTNAHKYAKDVTWNNVLEKLVTPFL</sequence>
<dbReference type="Proteomes" id="UP000030341">
    <property type="component" value="Chromosome 1"/>
</dbReference>
<dbReference type="OrthoDB" id="4611853at2"/>
<gene>
    <name evidence="3" type="ORF">OM33_05150</name>
</gene>
<dbReference type="GO" id="GO:0016757">
    <property type="term" value="F:glycosyltransferase activity"/>
    <property type="evidence" value="ECO:0007669"/>
    <property type="project" value="InterPro"/>
</dbReference>
<dbReference type="PANTHER" id="PTHR46401:SF2">
    <property type="entry name" value="GLYCOSYLTRANSFERASE WBBK-RELATED"/>
    <property type="match status" value="1"/>
</dbReference>
<dbReference type="AlphaFoldDB" id="A0A0A7EDL6"/>
<accession>A0A0A7EDL6</accession>
<keyword evidence="4" id="KW-1185">Reference proteome</keyword>
<dbReference type="PANTHER" id="PTHR46401">
    <property type="entry name" value="GLYCOSYLTRANSFERASE WBBK-RELATED"/>
    <property type="match status" value="1"/>
</dbReference>
<name>A0A0A7EDL6_9GAMM</name>
<dbReference type="eggNOG" id="COG0438">
    <property type="taxonomic scope" value="Bacteria"/>
</dbReference>
<dbReference type="InterPro" id="IPR001296">
    <property type="entry name" value="Glyco_trans_1"/>
</dbReference>
<dbReference type="SUPFAM" id="SSF53756">
    <property type="entry name" value="UDP-Glycosyltransferase/glycogen phosphorylase"/>
    <property type="match status" value="1"/>
</dbReference>
<dbReference type="CDD" id="cd03801">
    <property type="entry name" value="GT4_PimA-like"/>
    <property type="match status" value="1"/>
</dbReference>
<dbReference type="HOGENOM" id="CLU_796569_0_0_6"/>
<evidence type="ECO:0000313" key="4">
    <source>
        <dbReference type="Proteomes" id="UP000030341"/>
    </source>
</evidence>
<dbReference type="Pfam" id="PF00534">
    <property type="entry name" value="Glycos_transf_1"/>
    <property type="match status" value="1"/>
</dbReference>
<dbReference type="KEGG" id="pseo:OM33_05150"/>
<dbReference type="RefSeq" id="WP_038639586.1">
    <property type="nucleotide sequence ID" value="NZ_CP009888.1"/>
</dbReference>
<organism evidence="3 4">
    <name type="scientific">Pseudoalteromonas piratica</name>
    <dbReference type="NCBI Taxonomy" id="1348114"/>
    <lineage>
        <taxon>Bacteria</taxon>
        <taxon>Pseudomonadati</taxon>
        <taxon>Pseudomonadota</taxon>
        <taxon>Gammaproteobacteria</taxon>
        <taxon>Alteromonadales</taxon>
        <taxon>Pseudoalteromonadaceae</taxon>
        <taxon>Pseudoalteromonas</taxon>
    </lineage>
</organism>
<protein>
    <recommendedName>
        <fullName evidence="2">Glycosyl transferase family 1 domain-containing protein</fullName>
    </recommendedName>
</protein>
<dbReference type="Gene3D" id="3.40.50.2000">
    <property type="entry name" value="Glycogen Phosphorylase B"/>
    <property type="match status" value="1"/>
</dbReference>